<dbReference type="Pfam" id="PF25989">
    <property type="entry name" value="YknX_C"/>
    <property type="match status" value="1"/>
</dbReference>
<evidence type="ECO:0000313" key="5">
    <source>
        <dbReference type="EMBL" id="NUT89545.1"/>
    </source>
</evidence>
<dbReference type="Gene3D" id="2.40.50.100">
    <property type="match status" value="1"/>
</dbReference>
<feature type="domain" description="CzcB-like barrel-sandwich hybrid" evidence="3">
    <location>
        <begin position="86"/>
        <end position="225"/>
    </location>
</feature>
<dbReference type="SUPFAM" id="SSF111369">
    <property type="entry name" value="HlyD-like secretion proteins"/>
    <property type="match status" value="1"/>
</dbReference>
<dbReference type="PANTHER" id="PTHR30469:SF15">
    <property type="entry name" value="HLYD FAMILY OF SECRETION PROTEINS"/>
    <property type="match status" value="1"/>
</dbReference>
<protein>
    <submittedName>
        <fullName evidence="5">Efflux RND transporter periplasmic adaptor subunit</fullName>
    </submittedName>
</protein>
<accession>A0A7Y6DIY1</accession>
<dbReference type="PANTHER" id="PTHR30469">
    <property type="entry name" value="MULTIDRUG RESISTANCE PROTEIN MDTA"/>
    <property type="match status" value="1"/>
</dbReference>
<dbReference type="GO" id="GO:0015562">
    <property type="term" value="F:efflux transmembrane transporter activity"/>
    <property type="evidence" value="ECO:0007669"/>
    <property type="project" value="TreeGrafter"/>
</dbReference>
<evidence type="ECO:0000256" key="2">
    <source>
        <dbReference type="SAM" id="Phobius"/>
    </source>
</evidence>
<dbReference type="InterPro" id="IPR058647">
    <property type="entry name" value="BSH_CzcB-like"/>
</dbReference>
<reference evidence="5 6" key="1">
    <citation type="journal article" date="2020" name="Front. Plant Sci.">
        <title>Isolation of Rhizosphere Bacteria That Improve Quality and Water Stress Tolerance in Greenhouse Ornamentals.</title>
        <authorList>
            <person name="Nordstedt N.P."/>
            <person name="Jones M.L."/>
        </authorList>
    </citation>
    <scope>NUCLEOTIDE SEQUENCE [LARGE SCALE GENOMIC DNA]</scope>
    <source>
        <strain evidence="5 6">C7D2</strain>
    </source>
</reference>
<dbReference type="InterPro" id="IPR006143">
    <property type="entry name" value="RND_pump_MFP"/>
</dbReference>
<feature type="transmembrane region" description="Helical" evidence="2">
    <location>
        <begin position="26"/>
        <end position="46"/>
    </location>
</feature>
<comment type="similarity">
    <text evidence="1">Belongs to the membrane fusion protein (MFP) (TC 8.A.1) family.</text>
</comment>
<comment type="caution">
    <text evidence="5">The sequence shown here is derived from an EMBL/GenBank/DDBJ whole genome shotgun (WGS) entry which is preliminary data.</text>
</comment>
<sequence length="386" mass="41364">MASQSAPGSAPDIEWRRRVRPTLRKILLTIVVLAVVAILLTFRRGAEPVAAAPSISSLSVEVVQVRPQLWPQLLFANGALAPWQEAVINAETSGLRIASLDADVGSRVKKGQLLATLASDTVLAEESKQKALVAQAVANLEQARSNDRRARVVGQGGALSEQQREDYRIKVALAEADLAGARAELQSTRIRLRQTRIVAVDDGIISARTALLGKVLSAGDELFRLVRDGRIEWQAELDARQLAQVQAGQVARLTLPGGQSLEGQVRLVSPTLSTKTSRALVYISLPTGSPAQAGMYASGQIELAPREALTVPDTAVILRDGRSYVFTLNDDMHVVQRPVVVGRRMHEAVEILSGLDDQAARIVRAGGAFLNDGASVTLVQSQVAQP</sequence>
<dbReference type="Gene3D" id="2.40.30.170">
    <property type="match status" value="1"/>
</dbReference>
<keyword evidence="2" id="KW-1133">Transmembrane helix</keyword>
<dbReference type="EMBL" id="JABFMR010000032">
    <property type="protein sequence ID" value="NUT89545.1"/>
    <property type="molecule type" value="Genomic_DNA"/>
</dbReference>
<dbReference type="Proteomes" id="UP000536720">
    <property type="component" value="Unassembled WGS sequence"/>
</dbReference>
<dbReference type="Pfam" id="PF25973">
    <property type="entry name" value="BSH_CzcB"/>
    <property type="match status" value="1"/>
</dbReference>
<evidence type="ECO:0000256" key="1">
    <source>
        <dbReference type="ARBA" id="ARBA00009477"/>
    </source>
</evidence>
<evidence type="ECO:0000259" key="3">
    <source>
        <dbReference type="Pfam" id="PF25973"/>
    </source>
</evidence>
<dbReference type="Gene3D" id="2.40.420.20">
    <property type="match status" value="1"/>
</dbReference>
<feature type="domain" description="YknX-like C-terminal permuted SH3-like" evidence="4">
    <location>
        <begin position="308"/>
        <end position="377"/>
    </location>
</feature>
<keyword evidence="2" id="KW-0812">Transmembrane</keyword>
<name>A0A7Y6DIY1_9PSED</name>
<dbReference type="GO" id="GO:1990281">
    <property type="term" value="C:efflux pump complex"/>
    <property type="evidence" value="ECO:0007669"/>
    <property type="project" value="TreeGrafter"/>
</dbReference>
<dbReference type="NCBIfam" id="TIGR01730">
    <property type="entry name" value="RND_mfp"/>
    <property type="match status" value="1"/>
</dbReference>
<proteinExistence type="inferred from homology"/>
<organism evidence="5 6">
    <name type="scientific">Pseudomonas corrugata</name>
    <dbReference type="NCBI Taxonomy" id="47879"/>
    <lineage>
        <taxon>Bacteria</taxon>
        <taxon>Pseudomonadati</taxon>
        <taxon>Pseudomonadota</taxon>
        <taxon>Gammaproteobacteria</taxon>
        <taxon>Pseudomonadales</taxon>
        <taxon>Pseudomonadaceae</taxon>
        <taxon>Pseudomonas</taxon>
    </lineage>
</organism>
<dbReference type="Gene3D" id="1.10.287.470">
    <property type="entry name" value="Helix hairpin bin"/>
    <property type="match status" value="1"/>
</dbReference>
<dbReference type="AlphaFoldDB" id="A0A7Y6DIY1"/>
<keyword evidence="2" id="KW-0472">Membrane</keyword>
<evidence type="ECO:0000313" key="6">
    <source>
        <dbReference type="Proteomes" id="UP000536720"/>
    </source>
</evidence>
<evidence type="ECO:0000259" key="4">
    <source>
        <dbReference type="Pfam" id="PF25989"/>
    </source>
</evidence>
<dbReference type="InterPro" id="IPR058637">
    <property type="entry name" value="YknX-like_C"/>
</dbReference>
<gene>
    <name evidence="5" type="ORF">HNO91_24250</name>
</gene>